<evidence type="ECO:0000313" key="1">
    <source>
        <dbReference type="Proteomes" id="UP000887572"/>
    </source>
</evidence>
<proteinExistence type="predicted"/>
<protein>
    <submittedName>
        <fullName evidence="2">Uncharacterized protein</fullName>
    </submittedName>
</protein>
<dbReference type="Proteomes" id="UP000887572">
    <property type="component" value="Unplaced"/>
</dbReference>
<dbReference type="AlphaFoldDB" id="A0A914GVZ8"/>
<reference evidence="2" key="1">
    <citation type="submission" date="2022-11" db="UniProtKB">
        <authorList>
            <consortium name="WormBaseParasite"/>
        </authorList>
    </citation>
    <scope>IDENTIFICATION</scope>
</reference>
<dbReference type="WBParaSite" id="Gr19_v10_g11704.t1">
    <property type="protein sequence ID" value="Gr19_v10_g11704.t1"/>
    <property type="gene ID" value="Gr19_v10_g11704"/>
</dbReference>
<accession>A0A914GVZ8</accession>
<sequence length="79" mass="8749">MVAMARRPADDDGFFKMAKQAEASHANVVMFVPKCATVQTARFVRDPVSEKSRHSGDFRVQPYTELAVMCVPVESVVFG</sequence>
<name>A0A914GVZ8_GLORO</name>
<organism evidence="1 2">
    <name type="scientific">Globodera rostochiensis</name>
    <name type="common">Golden nematode worm</name>
    <name type="synonym">Heterodera rostochiensis</name>
    <dbReference type="NCBI Taxonomy" id="31243"/>
    <lineage>
        <taxon>Eukaryota</taxon>
        <taxon>Metazoa</taxon>
        <taxon>Ecdysozoa</taxon>
        <taxon>Nematoda</taxon>
        <taxon>Chromadorea</taxon>
        <taxon>Rhabditida</taxon>
        <taxon>Tylenchina</taxon>
        <taxon>Tylenchomorpha</taxon>
        <taxon>Tylenchoidea</taxon>
        <taxon>Heteroderidae</taxon>
        <taxon>Heteroderinae</taxon>
        <taxon>Globodera</taxon>
    </lineage>
</organism>
<keyword evidence="1" id="KW-1185">Reference proteome</keyword>
<evidence type="ECO:0000313" key="2">
    <source>
        <dbReference type="WBParaSite" id="Gr19_v10_g11704.t1"/>
    </source>
</evidence>